<keyword evidence="3" id="KW-1185">Reference proteome</keyword>
<evidence type="ECO:0000313" key="3">
    <source>
        <dbReference type="Proteomes" id="UP000627446"/>
    </source>
</evidence>
<feature type="chain" id="PRO_5036988007" description="Adhesin domain-containing protein" evidence="1">
    <location>
        <begin position="28"/>
        <end position="167"/>
    </location>
</feature>
<reference evidence="2" key="1">
    <citation type="submission" date="2020-08" db="EMBL/GenBank/DDBJ databases">
        <title>Novel species isolated from subtropical streams in China.</title>
        <authorList>
            <person name="Lu H."/>
        </authorList>
    </citation>
    <scope>NUCLEOTIDE SEQUENCE</scope>
    <source>
        <strain evidence="2">LX22W</strain>
    </source>
</reference>
<protein>
    <recommendedName>
        <fullName evidence="4">Adhesin domain-containing protein</fullName>
    </recommendedName>
</protein>
<accession>A0A923HPG9</accession>
<evidence type="ECO:0000256" key="1">
    <source>
        <dbReference type="SAM" id="SignalP"/>
    </source>
</evidence>
<gene>
    <name evidence="2" type="ORF">H8K36_12295</name>
</gene>
<evidence type="ECO:0008006" key="4">
    <source>
        <dbReference type="Google" id="ProtNLM"/>
    </source>
</evidence>
<organism evidence="2 3">
    <name type="scientific">Undibacterium nitidum</name>
    <dbReference type="NCBI Taxonomy" id="2762298"/>
    <lineage>
        <taxon>Bacteria</taxon>
        <taxon>Pseudomonadati</taxon>
        <taxon>Pseudomonadota</taxon>
        <taxon>Betaproteobacteria</taxon>
        <taxon>Burkholderiales</taxon>
        <taxon>Oxalobacteraceae</taxon>
        <taxon>Undibacterium</taxon>
    </lineage>
</organism>
<name>A0A923HPG9_9BURK</name>
<feature type="signal peptide" evidence="1">
    <location>
        <begin position="1"/>
        <end position="27"/>
    </location>
</feature>
<comment type="caution">
    <text evidence="2">The sequence shown here is derived from an EMBL/GenBank/DDBJ whole genome shotgun (WGS) entry which is preliminary data.</text>
</comment>
<proteinExistence type="predicted"/>
<sequence>MHCRLKASLFICTVFTSFLSMQSNAQAQVNSTSINLECAGSGSISATQTAFENRYNPKTKSYERMAAQTMVRRPFSGISHVEIAGNSLRISLPPDMVPLINSMKDGWFNVDDLFMNEREITGKVHINGFSQPDLRIDRTTGSISIHNGLTDFSGKCELVDANAKPKF</sequence>
<evidence type="ECO:0000313" key="2">
    <source>
        <dbReference type="EMBL" id="MBC3882163.1"/>
    </source>
</evidence>
<keyword evidence="1" id="KW-0732">Signal</keyword>
<dbReference type="Proteomes" id="UP000627446">
    <property type="component" value="Unassembled WGS sequence"/>
</dbReference>
<dbReference type="EMBL" id="JACOFZ010000004">
    <property type="protein sequence ID" value="MBC3882163.1"/>
    <property type="molecule type" value="Genomic_DNA"/>
</dbReference>
<dbReference type="AlphaFoldDB" id="A0A923HPG9"/>
<dbReference type="RefSeq" id="WP_186916772.1">
    <property type="nucleotide sequence ID" value="NZ_JACOFZ010000004.1"/>
</dbReference>